<accession>A0A9Q9ARK4</accession>
<feature type="transmembrane region" description="Helical" evidence="5">
    <location>
        <begin position="12"/>
        <end position="31"/>
    </location>
</feature>
<evidence type="ECO:0000256" key="1">
    <source>
        <dbReference type="ARBA" id="ARBA00004370"/>
    </source>
</evidence>
<keyword evidence="4 5" id="KW-0472">Membrane</keyword>
<evidence type="ECO:0000313" key="7">
    <source>
        <dbReference type="Proteomes" id="UP001056384"/>
    </source>
</evidence>
<dbReference type="AlphaFoldDB" id="A0A9Q9ARK4"/>
<dbReference type="EMBL" id="CP099423">
    <property type="protein sequence ID" value="USW54124.1"/>
    <property type="molecule type" value="Genomic_DNA"/>
</dbReference>
<comment type="subcellular location">
    <subcellularLocation>
        <location evidence="1">Membrane</location>
    </subcellularLocation>
</comment>
<feature type="transmembrane region" description="Helical" evidence="5">
    <location>
        <begin position="125"/>
        <end position="144"/>
    </location>
</feature>
<gene>
    <name evidence="6" type="ORF">Slin15195_G074430</name>
</gene>
<dbReference type="GO" id="GO:0016020">
    <property type="term" value="C:membrane"/>
    <property type="evidence" value="ECO:0007669"/>
    <property type="project" value="UniProtKB-SubCell"/>
</dbReference>
<evidence type="ECO:0000256" key="2">
    <source>
        <dbReference type="ARBA" id="ARBA00022692"/>
    </source>
</evidence>
<dbReference type="InterPro" id="IPR023352">
    <property type="entry name" value="MAPEG-like_dom_sf"/>
</dbReference>
<proteinExistence type="predicted"/>
<keyword evidence="2 5" id="KW-0812">Transmembrane</keyword>
<name>A0A9Q9ARK4_9PEZI</name>
<protein>
    <submittedName>
        <fullName evidence="6">Membrane-associated, eicosanoid/glutathione metabolism (MAPEG) protein</fullName>
    </submittedName>
</protein>
<keyword evidence="3 5" id="KW-1133">Transmembrane helix</keyword>
<evidence type="ECO:0000256" key="3">
    <source>
        <dbReference type="ARBA" id="ARBA00022989"/>
    </source>
</evidence>
<evidence type="ECO:0000256" key="5">
    <source>
        <dbReference type="SAM" id="Phobius"/>
    </source>
</evidence>
<dbReference type="SUPFAM" id="SSF161084">
    <property type="entry name" value="MAPEG domain-like"/>
    <property type="match status" value="1"/>
</dbReference>
<sequence>MSTQILSHSALIKPLVTLAGWSFVMEVWMYATRIPAISKYKINTDPDKVANEFKTKVPISIQQIADNYNHLHEQPTVFYAVVLALALIGDKHPNTLKAAWTYVGLRITHSVFQSLVNKVMVRFQIFLTSSIVVGGLTARLATLVY</sequence>
<evidence type="ECO:0000256" key="4">
    <source>
        <dbReference type="ARBA" id="ARBA00023136"/>
    </source>
</evidence>
<dbReference type="Proteomes" id="UP001056384">
    <property type="component" value="Chromosome 6"/>
</dbReference>
<organism evidence="6 7">
    <name type="scientific">Septoria linicola</name>
    <dbReference type="NCBI Taxonomy" id="215465"/>
    <lineage>
        <taxon>Eukaryota</taxon>
        <taxon>Fungi</taxon>
        <taxon>Dikarya</taxon>
        <taxon>Ascomycota</taxon>
        <taxon>Pezizomycotina</taxon>
        <taxon>Dothideomycetes</taxon>
        <taxon>Dothideomycetidae</taxon>
        <taxon>Mycosphaerellales</taxon>
        <taxon>Mycosphaerellaceae</taxon>
        <taxon>Septoria</taxon>
    </lineage>
</organism>
<evidence type="ECO:0000313" key="6">
    <source>
        <dbReference type="EMBL" id="USW54124.1"/>
    </source>
</evidence>
<dbReference type="Gene3D" id="1.20.120.550">
    <property type="entry name" value="Membrane associated eicosanoid/glutathione metabolism-like domain"/>
    <property type="match status" value="1"/>
</dbReference>
<reference evidence="6" key="1">
    <citation type="submission" date="2022-06" db="EMBL/GenBank/DDBJ databases">
        <title>Complete genome sequences of two strains of the flax pathogen Septoria linicola.</title>
        <authorList>
            <person name="Lapalu N."/>
            <person name="Simon A."/>
            <person name="Demenou B."/>
            <person name="Paumier D."/>
            <person name="Guillot M.-P."/>
            <person name="Gout L."/>
            <person name="Valade R."/>
        </authorList>
    </citation>
    <scope>NUCLEOTIDE SEQUENCE</scope>
    <source>
        <strain evidence="6">SE15195</strain>
    </source>
</reference>
<keyword evidence="7" id="KW-1185">Reference proteome</keyword>
<dbReference type="InterPro" id="IPR001129">
    <property type="entry name" value="Membr-assoc_MAPEG"/>
</dbReference>
<dbReference type="Pfam" id="PF01124">
    <property type="entry name" value="MAPEG"/>
    <property type="match status" value="1"/>
</dbReference>